<dbReference type="Proteomes" id="UP001461163">
    <property type="component" value="Unassembled WGS sequence"/>
</dbReference>
<evidence type="ECO:0000259" key="4">
    <source>
        <dbReference type="Pfam" id="PF00389"/>
    </source>
</evidence>
<feature type="domain" description="D-isomer specific 2-hydroxyacid dehydrogenase NAD-binding" evidence="5">
    <location>
        <begin position="110"/>
        <end position="297"/>
    </location>
</feature>
<dbReference type="SUPFAM" id="SSF51735">
    <property type="entry name" value="NAD(P)-binding Rossmann-fold domains"/>
    <property type="match status" value="1"/>
</dbReference>
<name>A0ABU9SU49_9ALTE</name>
<reference evidence="6 7" key="1">
    <citation type="submission" date="2024-03" db="EMBL/GenBank/DDBJ databases">
        <title>Community enrichment and isolation of bacterial strains for fucoidan degradation.</title>
        <authorList>
            <person name="Sichert A."/>
        </authorList>
    </citation>
    <scope>NUCLEOTIDE SEQUENCE [LARGE SCALE GENOMIC DNA]</scope>
    <source>
        <strain evidence="6 7">AS12</strain>
    </source>
</reference>
<organism evidence="6 7">
    <name type="scientific">Paraglaciecola mesophila</name>
    <dbReference type="NCBI Taxonomy" id="197222"/>
    <lineage>
        <taxon>Bacteria</taxon>
        <taxon>Pseudomonadati</taxon>
        <taxon>Pseudomonadota</taxon>
        <taxon>Gammaproteobacteria</taxon>
        <taxon>Alteromonadales</taxon>
        <taxon>Alteromonadaceae</taxon>
        <taxon>Paraglaciecola</taxon>
    </lineage>
</organism>
<feature type="domain" description="D-isomer specific 2-hydroxyacid dehydrogenase catalytic" evidence="4">
    <location>
        <begin position="4"/>
        <end position="326"/>
    </location>
</feature>
<sequence>MKIAFYNTKAYDREYFTKENEEHHHDIRYFEPHLNAQTVNLITDEVAVCAFINDCLNAEVLGALKNKGIQLIALRSAGFNHVDLAAAEQLGMSVVRVPAYSPYAVAEHAVALLMTLNRRVHRAYNRVREGDFSLNNLMGYDIHGKTVGVIGTGKIGQIFSKIMLGFGCRVIAYDVQKNDSCIDNGVEYVSLETLFQRSEIISLHCPLNDSTHHLIDEAALAKMKPNVTIINTSRGKLIDTKAAIKVLKAGKIGLLGLDVYEEEEALFFEDLSDSVIQDDVFSRLTTFPNVLVTCHQAFFTKEAMVKIAQVTLDNIYQFEHNGAVVNGVTNPQ</sequence>
<comment type="caution">
    <text evidence="6">The sequence shown here is derived from an EMBL/GenBank/DDBJ whole genome shotgun (WGS) entry which is preliminary data.</text>
</comment>
<evidence type="ECO:0000259" key="5">
    <source>
        <dbReference type="Pfam" id="PF02826"/>
    </source>
</evidence>
<evidence type="ECO:0000313" key="6">
    <source>
        <dbReference type="EMBL" id="MEM5497409.1"/>
    </source>
</evidence>
<gene>
    <name evidence="6" type="ORF">WNY77_08405</name>
</gene>
<keyword evidence="7" id="KW-1185">Reference proteome</keyword>
<dbReference type="EC" id="1.1.1.28" evidence="6"/>
<evidence type="ECO:0000313" key="7">
    <source>
        <dbReference type="Proteomes" id="UP001461163"/>
    </source>
</evidence>
<dbReference type="SUPFAM" id="SSF52283">
    <property type="entry name" value="Formate/glycerate dehydrogenase catalytic domain-like"/>
    <property type="match status" value="1"/>
</dbReference>
<dbReference type="GO" id="GO:0008720">
    <property type="term" value="F:D-lactate dehydrogenase (NAD+) activity"/>
    <property type="evidence" value="ECO:0007669"/>
    <property type="project" value="UniProtKB-EC"/>
</dbReference>
<dbReference type="InterPro" id="IPR036291">
    <property type="entry name" value="NAD(P)-bd_dom_sf"/>
</dbReference>
<dbReference type="PANTHER" id="PTHR43026:SF1">
    <property type="entry name" value="2-HYDROXYACID DEHYDROGENASE HOMOLOG 1-RELATED"/>
    <property type="match status" value="1"/>
</dbReference>
<dbReference type="PANTHER" id="PTHR43026">
    <property type="entry name" value="2-HYDROXYACID DEHYDROGENASE HOMOLOG 1-RELATED"/>
    <property type="match status" value="1"/>
</dbReference>
<dbReference type="PROSITE" id="PS00065">
    <property type="entry name" value="D_2_HYDROXYACID_DH_1"/>
    <property type="match status" value="1"/>
</dbReference>
<dbReference type="Gene3D" id="3.40.50.720">
    <property type="entry name" value="NAD(P)-binding Rossmann-like Domain"/>
    <property type="match status" value="2"/>
</dbReference>
<dbReference type="Pfam" id="PF02826">
    <property type="entry name" value="2-Hacid_dh_C"/>
    <property type="match status" value="1"/>
</dbReference>
<keyword evidence="3 6" id="KW-0560">Oxidoreductase</keyword>
<evidence type="ECO:0000256" key="2">
    <source>
        <dbReference type="ARBA" id="ARBA00023027"/>
    </source>
</evidence>
<dbReference type="InterPro" id="IPR029752">
    <property type="entry name" value="D-isomer_DH_CS1"/>
</dbReference>
<dbReference type="EMBL" id="JBBMQS010000004">
    <property type="protein sequence ID" value="MEM5497409.1"/>
    <property type="molecule type" value="Genomic_DNA"/>
</dbReference>
<proteinExistence type="inferred from homology"/>
<accession>A0ABU9SU49</accession>
<comment type="similarity">
    <text evidence="1 3">Belongs to the D-isomer specific 2-hydroxyacid dehydrogenase family.</text>
</comment>
<keyword evidence="2" id="KW-0520">NAD</keyword>
<dbReference type="Pfam" id="PF00389">
    <property type="entry name" value="2-Hacid_dh"/>
    <property type="match status" value="1"/>
</dbReference>
<dbReference type="InterPro" id="IPR058205">
    <property type="entry name" value="D-LDH-like"/>
</dbReference>
<dbReference type="RefSeq" id="WP_342881442.1">
    <property type="nucleotide sequence ID" value="NZ_JBBMQS010000004.1"/>
</dbReference>
<protein>
    <submittedName>
        <fullName evidence="6">2-hydroxyacid dehydrogenase</fullName>
        <ecNumber evidence="6">1.1.1.28</ecNumber>
    </submittedName>
</protein>
<evidence type="ECO:0000256" key="3">
    <source>
        <dbReference type="RuleBase" id="RU003719"/>
    </source>
</evidence>
<dbReference type="InterPro" id="IPR006139">
    <property type="entry name" value="D-isomer_2_OHA_DH_cat_dom"/>
</dbReference>
<dbReference type="CDD" id="cd12183">
    <property type="entry name" value="LDH_like_2"/>
    <property type="match status" value="1"/>
</dbReference>
<evidence type="ECO:0000256" key="1">
    <source>
        <dbReference type="ARBA" id="ARBA00005854"/>
    </source>
</evidence>
<dbReference type="InterPro" id="IPR006140">
    <property type="entry name" value="D-isomer_DH_NAD-bd"/>
</dbReference>